<feature type="compositionally biased region" description="Gly residues" evidence="1">
    <location>
        <begin position="707"/>
        <end position="719"/>
    </location>
</feature>
<feature type="compositionally biased region" description="Basic and acidic residues" evidence="1">
    <location>
        <begin position="684"/>
        <end position="693"/>
    </location>
</feature>
<feature type="compositionally biased region" description="Basic and acidic residues" evidence="1">
    <location>
        <begin position="282"/>
        <end position="291"/>
    </location>
</feature>
<organism evidence="2 3">
    <name type="scientific">Hortaea werneckii EXF-2000</name>
    <dbReference type="NCBI Taxonomy" id="1157616"/>
    <lineage>
        <taxon>Eukaryota</taxon>
        <taxon>Fungi</taxon>
        <taxon>Dikarya</taxon>
        <taxon>Ascomycota</taxon>
        <taxon>Pezizomycotina</taxon>
        <taxon>Dothideomycetes</taxon>
        <taxon>Dothideomycetidae</taxon>
        <taxon>Mycosphaerellales</taxon>
        <taxon>Teratosphaeriaceae</taxon>
        <taxon>Hortaea</taxon>
    </lineage>
</organism>
<name>A0A1Z5SV11_HORWE</name>
<comment type="caution">
    <text evidence="2">The sequence shown here is derived from an EMBL/GenBank/DDBJ whole genome shotgun (WGS) entry which is preliminary data.</text>
</comment>
<feature type="compositionally biased region" description="Low complexity" evidence="1">
    <location>
        <begin position="871"/>
        <end position="882"/>
    </location>
</feature>
<keyword evidence="3" id="KW-1185">Reference proteome</keyword>
<feature type="region of interest" description="Disordered" evidence="1">
    <location>
        <begin position="1"/>
        <end position="172"/>
    </location>
</feature>
<accession>A0A1Z5SV11</accession>
<protein>
    <submittedName>
        <fullName evidence="2">Uncharacterized protein</fullName>
    </submittedName>
</protein>
<dbReference type="AlphaFoldDB" id="A0A1Z5SV11"/>
<feature type="compositionally biased region" description="Basic residues" evidence="1">
    <location>
        <begin position="604"/>
        <end position="621"/>
    </location>
</feature>
<gene>
    <name evidence="2" type="ORF">BTJ68_13349</name>
</gene>
<feature type="compositionally biased region" description="Low complexity" evidence="1">
    <location>
        <begin position="1036"/>
        <end position="1051"/>
    </location>
</feature>
<feature type="compositionally biased region" description="Low complexity" evidence="1">
    <location>
        <begin position="537"/>
        <end position="549"/>
    </location>
</feature>
<feature type="compositionally biased region" description="Polar residues" evidence="1">
    <location>
        <begin position="339"/>
        <end position="359"/>
    </location>
</feature>
<dbReference type="InParanoid" id="A0A1Z5SV11"/>
<dbReference type="EMBL" id="MUNK01000235">
    <property type="protein sequence ID" value="OTA24650.1"/>
    <property type="molecule type" value="Genomic_DNA"/>
</dbReference>
<feature type="compositionally biased region" description="Basic and acidic residues" evidence="1">
    <location>
        <begin position="160"/>
        <end position="172"/>
    </location>
</feature>
<feature type="compositionally biased region" description="Polar residues" evidence="1">
    <location>
        <begin position="455"/>
        <end position="465"/>
    </location>
</feature>
<feature type="compositionally biased region" description="Acidic residues" evidence="1">
    <location>
        <begin position="737"/>
        <end position="751"/>
    </location>
</feature>
<feature type="compositionally biased region" description="Low complexity" evidence="1">
    <location>
        <begin position="315"/>
        <end position="327"/>
    </location>
</feature>
<sequence length="1207" mass="124254">MARRSSARLAGRASTPKRVSLSHDQPQANPTRTPRTVPAKLSSLDENDEMPGAFPQSPDSAPLAKRQRSAAPTDAHTPTENRSIQPSDQEMHPQRLHQTTAKPLDEARHLGFTQMPQTEPAGRKSHMATAQATPSRTTRPGKVPSNPAEDAKSPTYQFTFRREHSLELSPDAKRLMLEKREEAQRIREQMVRSGEGSDPIAVNADDMVAGRKLAKPKGRFSEVHGKAFDKMASIAGHKSAFRSKGNGNDGGMKTPQQSKEKSGVSVVEAAQKSLKRSPSKAQLDEPAEKKSLAKSPSKSNMSSGLPRTKQTHTLPAAPEAGPASPSPVKRQRRAEDDNVSSARPSSRDTPSTPQQQSVRKNIPSAVSYPNLSALTTPTQSSLARAASTKKTETKIPGPQLARSPSKPNLKSADVQPQHHAVVQQEEAGPSTPPLLQRSPSKSAHLFAGHTPAHFGQSQSRQPNELQNEKGESPLLSRTPLHGSPGKKPLENADDAQQSEGTTTSHPAWLARSPHKMSVSRKPPGEATSKGEQQQEKTPSGPTTTNGSGSHIPFLSRSPTKLPPHPQPTTTTADLTHPPSTPGKPNTEEEGNGKAKSGLLSRFSLLRKPHSPMKSILRRSPQRKYSDDPAKIAAGTHLASPPAVPPRTGIPGEGTRGGGDVSVSGEGEGGVVRGGAGDGGVQGGRKKEERKRVDFSASTKARYEEGRVGAGGGGGKGLGGLADQAAQGMELESLAREVEEEDMQDVDAEGMEIDSSPQHPAPASTLQAESEAEAEDEDEDDLNPEPDTQANKITYPSLHPSAPSSPAPTTAPPSTASMPPSPSPQKRRQTFAPQDFTFRAGSQEIVFGNPDSLSSPVKTGAVGSGGARRRTTAAPTTTSSAASGAGGKGTGRRATVRAVSAEPVGHGGASTDSSLMAWAAGAGAEIVGGKDVPRSRKRKFEFENAHPNPAPVHEVLPHGRDLEPEDEEEGDGGSGDGDSGKENRTLPFSSRSSGAKAGGQGKKSPSLMGKGHVVQAGQQGTEEVELENPRPTKRTKTSSSSSIPSVGSGIKGAAPHARHTGTASGSGSGSGPATATATRMGTGAGAATSGKRRTTLGVKPRGEKKSAALAMAGRTGGPGAAHAGGGGGVRRVPASGGTSGAGGTSAAGTGIGTGSGASGVTGGVGTAGSAAGGPAGAGAGNGAGNGGSGKSTISRERLNALAAPKRRG</sequence>
<feature type="compositionally biased region" description="Low complexity" evidence="1">
    <location>
        <begin position="720"/>
        <end position="731"/>
    </location>
</feature>
<feature type="compositionally biased region" description="Polar residues" evidence="1">
    <location>
        <begin position="367"/>
        <end position="382"/>
    </location>
</feature>
<evidence type="ECO:0000313" key="2">
    <source>
        <dbReference type="EMBL" id="OTA24650.1"/>
    </source>
</evidence>
<dbReference type="STRING" id="1157616.A0A1Z5SV11"/>
<feature type="compositionally biased region" description="Polar residues" evidence="1">
    <location>
        <begin position="128"/>
        <end position="138"/>
    </location>
</feature>
<feature type="compositionally biased region" description="Gly residues" evidence="1">
    <location>
        <begin position="650"/>
        <end position="682"/>
    </location>
</feature>
<feature type="compositionally biased region" description="Gly residues" evidence="1">
    <location>
        <begin position="1136"/>
        <end position="1188"/>
    </location>
</feature>
<feature type="compositionally biased region" description="Polar residues" evidence="1">
    <location>
        <begin position="76"/>
        <end position="88"/>
    </location>
</feature>
<proteinExistence type="predicted"/>
<feature type="compositionally biased region" description="Low complexity" evidence="1">
    <location>
        <begin position="1070"/>
        <end position="1088"/>
    </location>
</feature>
<evidence type="ECO:0000313" key="3">
    <source>
        <dbReference type="Proteomes" id="UP000194280"/>
    </source>
</evidence>
<feature type="region of interest" description="Disordered" evidence="1">
    <location>
        <begin position="923"/>
        <end position="1207"/>
    </location>
</feature>
<feature type="compositionally biased region" description="Gly residues" evidence="1">
    <location>
        <begin position="1113"/>
        <end position="1128"/>
    </location>
</feature>
<evidence type="ECO:0000256" key="1">
    <source>
        <dbReference type="SAM" id="MobiDB-lite"/>
    </source>
</evidence>
<feature type="region of interest" description="Disordered" evidence="1">
    <location>
        <begin position="238"/>
        <end position="911"/>
    </location>
</feature>
<feature type="compositionally biased region" description="Polar residues" evidence="1">
    <location>
        <begin position="294"/>
        <end position="305"/>
    </location>
</feature>
<dbReference type="VEuPathDB" id="FungiDB:BTJ68_13349"/>
<feature type="compositionally biased region" description="Acidic residues" evidence="1">
    <location>
        <begin position="769"/>
        <end position="783"/>
    </location>
</feature>
<feature type="compositionally biased region" description="Polar residues" evidence="1">
    <location>
        <begin position="494"/>
        <end position="505"/>
    </location>
</feature>
<feature type="compositionally biased region" description="Polar residues" evidence="1">
    <location>
        <begin position="22"/>
        <end position="34"/>
    </location>
</feature>
<dbReference type="Proteomes" id="UP000194280">
    <property type="component" value="Unassembled WGS sequence"/>
</dbReference>
<dbReference type="OrthoDB" id="5204833at2759"/>
<reference evidence="2 3" key="1">
    <citation type="submission" date="2017-01" db="EMBL/GenBank/DDBJ databases">
        <title>The recent genome duplication of the halophilic yeast Hortaea werneckii: insights from long-read sequencing.</title>
        <authorList>
            <person name="Sinha S."/>
            <person name="Flibotte S."/>
            <person name="Neira M."/>
            <person name="Lenassi M."/>
            <person name="Gostincar C."/>
            <person name="Stajich J.E."/>
            <person name="Nislow C.E."/>
        </authorList>
    </citation>
    <scope>NUCLEOTIDE SEQUENCE [LARGE SCALE GENOMIC DNA]</scope>
    <source>
        <strain evidence="2 3">EXF-2000</strain>
    </source>
</reference>